<evidence type="ECO:0000313" key="4">
    <source>
        <dbReference type="EMBL" id="KAJ5090834.1"/>
    </source>
</evidence>
<keyword evidence="3" id="KW-1133">Transmembrane helix</keyword>
<feature type="transmembrane region" description="Helical" evidence="3">
    <location>
        <begin position="149"/>
        <end position="171"/>
    </location>
</feature>
<dbReference type="SUPFAM" id="SSF103473">
    <property type="entry name" value="MFS general substrate transporter"/>
    <property type="match status" value="1"/>
</dbReference>
<feature type="transmembrane region" description="Helical" evidence="3">
    <location>
        <begin position="115"/>
        <end position="137"/>
    </location>
</feature>
<dbReference type="InterPro" id="IPR050327">
    <property type="entry name" value="Proton-linked_MCT"/>
</dbReference>
<accession>A0A9W9EZN3</accession>
<dbReference type="PANTHER" id="PTHR11360">
    <property type="entry name" value="MONOCARBOXYLATE TRANSPORTER"/>
    <property type="match status" value="1"/>
</dbReference>
<name>A0A9W9EZN3_9EURO</name>
<feature type="transmembrane region" description="Helical" evidence="3">
    <location>
        <begin position="343"/>
        <end position="365"/>
    </location>
</feature>
<keyword evidence="5" id="KW-1185">Reference proteome</keyword>
<evidence type="ECO:0000256" key="3">
    <source>
        <dbReference type="SAM" id="Phobius"/>
    </source>
</evidence>
<dbReference type="OrthoDB" id="6499973at2759"/>
<feature type="transmembrane region" description="Helical" evidence="3">
    <location>
        <begin position="47"/>
        <end position="78"/>
    </location>
</feature>
<feature type="transmembrane region" description="Helical" evidence="3">
    <location>
        <begin position="409"/>
        <end position="427"/>
    </location>
</feature>
<dbReference type="InterPro" id="IPR036259">
    <property type="entry name" value="MFS_trans_sf"/>
</dbReference>
<dbReference type="AlphaFoldDB" id="A0A9W9EZN3"/>
<dbReference type="GO" id="GO:0016020">
    <property type="term" value="C:membrane"/>
    <property type="evidence" value="ECO:0007669"/>
    <property type="project" value="UniProtKB-SubCell"/>
</dbReference>
<evidence type="ECO:0000256" key="2">
    <source>
        <dbReference type="ARBA" id="ARBA00006727"/>
    </source>
</evidence>
<feature type="transmembrane region" description="Helical" evidence="3">
    <location>
        <begin position="208"/>
        <end position="228"/>
    </location>
</feature>
<keyword evidence="3" id="KW-0472">Membrane</keyword>
<dbReference type="GO" id="GO:0022857">
    <property type="term" value="F:transmembrane transporter activity"/>
    <property type="evidence" value="ECO:0007669"/>
    <property type="project" value="InterPro"/>
</dbReference>
<feature type="transmembrane region" description="Helical" evidence="3">
    <location>
        <begin position="90"/>
        <end position="109"/>
    </location>
</feature>
<comment type="caution">
    <text evidence="4">The sequence shown here is derived from an EMBL/GenBank/DDBJ whole genome shotgun (WGS) entry which is preliminary data.</text>
</comment>
<organism evidence="4 5">
    <name type="scientific">Penicillium argentinense</name>
    <dbReference type="NCBI Taxonomy" id="1131581"/>
    <lineage>
        <taxon>Eukaryota</taxon>
        <taxon>Fungi</taxon>
        <taxon>Dikarya</taxon>
        <taxon>Ascomycota</taxon>
        <taxon>Pezizomycotina</taxon>
        <taxon>Eurotiomycetes</taxon>
        <taxon>Eurotiomycetidae</taxon>
        <taxon>Eurotiales</taxon>
        <taxon>Aspergillaceae</taxon>
        <taxon>Penicillium</taxon>
    </lineage>
</organism>
<sequence length="471" mass="51010">MASIELYQPRNNHDRRIFEAETPDPERNYTQAPDAAAFDEIPPNGGYGWVCTLCSFLIIVHTWGINAAWGVILAYFLSHSTFPGASRIEYALIGGLSIAQAMLMGPIVSECRRKLGTTVTLLIGTIFVFASLMAASYSQQIWHLFLSQGICFGIGMGFLYLTAMHVLPTWFSTRRSFAVGIAGAGSGIGGIVYSLAAGHAIEVQGVRATYRILAYCALAANLPASLLLKSHEAPHHDRSRRSVDYKDLAKPEVLLVILWGITTDLGYIALIYSLPNYASSIGLTAQQGSVTGAMLNLGLTIGRPVTGYLSDTLGRITVPMVLTAICGLLCFIVWIPAQTYDVLLLFALTAGMVCGTFWGTVVPVLAEVVGMGRMASVFTVICLALVGPTTVAEPIALSLVSGGSKYLHTQVYVGCLFLVGSFGAWMLRSWKCYEVEKKASDEHEGLTSDTSSFPTFFRWITPQKLFIQGRV</sequence>
<proteinExistence type="inferred from homology"/>
<keyword evidence="3" id="KW-0812">Transmembrane</keyword>
<dbReference type="RefSeq" id="XP_056472815.1">
    <property type="nucleotide sequence ID" value="XM_056622009.1"/>
</dbReference>
<protein>
    <submittedName>
        <fullName evidence="4">MFS general substrate transporter</fullName>
    </submittedName>
</protein>
<evidence type="ECO:0000256" key="1">
    <source>
        <dbReference type="ARBA" id="ARBA00004141"/>
    </source>
</evidence>
<gene>
    <name evidence="4" type="ORF">N7532_009518</name>
</gene>
<dbReference type="Proteomes" id="UP001149074">
    <property type="component" value="Unassembled WGS sequence"/>
</dbReference>
<dbReference type="EMBL" id="JAPQKI010000009">
    <property type="protein sequence ID" value="KAJ5090834.1"/>
    <property type="molecule type" value="Genomic_DNA"/>
</dbReference>
<feature type="transmembrane region" description="Helical" evidence="3">
    <location>
        <begin position="316"/>
        <end position="337"/>
    </location>
</feature>
<dbReference type="PANTHER" id="PTHR11360:SF315">
    <property type="entry name" value="TRANSPORTER MCH2-RELATED"/>
    <property type="match status" value="1"/>
</dbReference>
<reference evidence="4" key="1">
    <citation type="submission" date="2022-11" db="EMBL/GenBank/DDBJ databases">
        <authorList>
            <person name="Petersen C."/>
        </authorList>
    </citation>
    <scope>NUCLEOTIDE SEQUENCE</scope>
    <source>
        <strain evidence="4">IBT 30761</strain>
    </source>
</reference>
<feature type="transmembrane region" description="Helical" evidence="3">
    <location>
        <begin position="177"/>
        <end position="196"/>
    </location>
</feature>
<feature type="transmembrane region" description="Helical" evidence="3">
    <location>
        <begin position="253"/>
        <end position="274"/>
    </location>
</feature>
<dbReference type="Gene3D" id="1.20.1250.20">
    <property type="entry name" value="MFS general substrate transporter like domains"/>
    <property type="match status" value="2"/>
</dbReference>
<comment type="subcellular location">
    <subcellularLocation>
        <location evidence="1">Membrane</location>
        <topology evidence="1">Multi-pass membrane protein</topology>
    </subcellularLocation>
</comment>
<reference evidence="4" key="2">
    <citation type="journal article" date="2023" name="IMA Fungus">
        <title>Comparative genomic study of the Penicillium genus elucidates a diverse pangenome and 15 lateral gene transfer events.</title>
        <authorList>
            <person name="Petersen C."/>
            <person name="Sorensen T."/>
            <person name="Nielsen M.R."/>
            <person name="Sondergaard T.E."/>
            <person name="Sorensen J.L."/>
            <person name="Fitzpatrick D.A."/>
            <person name="Frisvad J.C."/>
            <person name="Nielsen K.L."/>
        </authorList>
    </citation>
    <scope>NUCLEOTIDE SEQUENCE</scope>
    <source>
        <strain evidence="4">IBT 30761</strain>
    </source>
</reference>
<dbReference type="Pfam" id="PF07690">
    <property type="entry name" value="MFS_1"/>
    <property type="match status" value="1"/>
</dbReference>
<dbReference type="InterPro" id="IPR011701">
    <property type="entry name" value="MFS"/>
</dbReference>
<evidence type="ECO:0000313" key="5">
    <source>
        <dbReference type="Proteomes" id="UP001149074"/>
    </source>
</evidence>
<comment type="similarity">
    <text evidence="2">Belongs to the major facilitator superfamily. Monocarboxylate porter (TC 2.A.1.13) family.</text>
</comment>
<dbReference type="GeneID" id="81360988"/>